<sequence>MSDRISRWWVDGKEGSKLAPRQNSPSSAGGRAPLFQSDDPSGINQTEDAFTYREEIHQLALKLVENGERSRPPGRALSGIQRKETDQIVAQITDIQGQLKEIREQNSARDSYLKQVWDHVRKLNQWAAEAREIINGKSLPSPDEGGSLDV</sequence>
<dbReference type="RefSeq" id="XP_043155698.1">
    <property type="nucleotide sequence ID" value="XM_043299763.1"/>
</dbReference>
<evidence type="ECO:0000313" key="3">
    <source>
        <dbReference type="Proteomes" id="UP001043456"/>
    </source>
</evidence>
<name>A0A9P3BC10_9EURO</name>
<proteinExistence type="predicted"/>
<dbReference type="EMBL" id="BHVY01000003">
    <property type="protein sequence ID" value="GIJ84951.1"/>
    <property type="molecule type" value="Genomic_DNA"/>
</dbReference>
<keyword evidence="3" id="KW-1185">Reference proteome</keyword>
<protein>
    <submittedName>
        <fullName evidence="2">Uncharacterized protein</fullName>
    </submittedName>
</protein>
<accession>A0A9P3BC10</accession>
<dbReference type="OrthoDB" id="10443918at2759"/>
<dbReference type="AlphaFoldDB" id="A0A9P3BC10"/>
<dbReference type="GeneID" id="67002418"/>
<feature type="region of interest" description="Disordered" evidence="1">
    <location>
        <begin position="1"/>
        <end position="45"/>
    </location>
</feature>
<comment type="caution">
    <text evidence="2">The sequence shown here is derived from an EMBL/GenBank/DDBJ whole genome shotgun (WGS) entry which is preliminary data.</text>
</comment>
<gene>
    <name evidence="2" type="ORF">Asppvi_003806</name>
</gene>
<dbReference type="Proteomes" id="UP001043456">
    <property type="component" value="Unassembled WGS sequence"/>
</dbReference>
<evidence type="ECO:0000256" key="1">
    <source>
        <dbReference type="SAM" id="MobiDB-lite"/>
    </source>
</evidence>
<organism evidence="2 3">
    <name type="scientific">Aspergillus pseudoviridinutans</name>
    <dbReference type="NCBI Taxonomy" id="1517512"/>
    <lineage>
        <taxon>Eukaryota</taxon>
        <taxon>Fungi</taxon>
        <taxon>Dikarya</taxon>
        <taxon>Ascomycota</taxon>
        <taxon>Pezizomycotina</taxon>
        <taxon>Eurotiomycetes</taxon>
        <taxon>Eurotiomycetidae</taxon>
        <taxon>Eurotiales</taxon>
        <taxon>Aspergillaceae</taxon>
        <taxon>Aspergillus</taxon>
        <taxon>Aspergillus subgen. Fumigati</taxon>
    </lineage>
</organism>
<reference evidence="2 3" key="1">
    <citation type="submission" date="2018-10" db="EMBL/GenBank/DDBJ databases">
        <title>Pan-genome distribution and transcriptional activeness of fungal secondary metabolism genes in Aspergillus section Fumigati.</title>
        <authorList>
            <person name="Takahashi H."/>
            <person name="Umemura M."/>
            <person name="Ninomiya A."/>
            <person name="Kusuya Y."/>
            <person name="Urayama S."/>
            <person name="Shimizu M."/>
            <person name="Watanabe A."/>
            <person name="Kamei K."/>
            <person name="Yaguchi T."/>
            <person name="Hagiwara D."/>
        </authorList>
    </citation>
    <scope>NUCLEOTIDE SEQUENCE [LARGE SCALE GENOMIC DNA]</scope>
    <source>
        <strain evidence="2 3">IFM 55266</strain>
    </source>
</reference>
<evidence type="ECO:0000313" key="2">
    <source>
        <dbReference type="EMBL" id="GIJ84951.1"/>
    </source>
</evidence>
<feature type="compositionally biased region" description="Basic and acidic residues" evidence="1">
    <location>
        <begin position="1"/>
        <end position="16"/>
    </location>
</feature>